<gene>
    <name evidence="1" type="ORF">Adu01nite_81010</name>
</gene>
<dbReference type="Pfam" id="PF19953">
    <property type="entry name" value="EACC1"/>
    <property type="match status" value="1"/>
</dbReference>
<evidence type="ECO:0000313" key="1">
    <source>
        <dbReference type="EMBL" id="GIE06751.1"/>
    </source>
</evidence>
<protein>
    <submittedName>
        <fullName evidence="1">Uncharacterized protein</fullName>
    </submittedName>
</protein>
<accession>A0ABQ3ZAC5</accession>
<sequence>MKVAASVPDQDLPFLQSLYEWLRRTNGLAVTAEASARHQGAAEIVNIVLSNTIALSSFVVSLRAWLGTRPRKPPITVEVNGVRITVPDGSPESLAVLEKALRAALDDDAE</sequence>
<comment type="caution">
    <text evidence="1">The sequence shown here is derived from an EMBL/GenBank/DDBJ whole genome shotgun (WGS) entry which is preliminary data.</text>
</comment>
<dbReference type="EMBL" id="BOML01000067">
    <property type="protein sequence ID" value="GIE06751.1"/>
    <property type="molecule type" value="Genomic_DNA"/>
</dbReference>
<dbReference type="Proteomes" id="UP000637628">
    <property type="component" value="Unassembled WGS sequence"/>
</dbReference>
<dbReference type="InterPro" id="IPR045428">
    <property type="entry name" value="EACC1"/>
</dbReference>
<evidence type="ECO:0000313" key="2">
    <source>
        <dbReference type="Proteomes" id="UP000637628"/>
    </source>
</evidence>
<name>A0ABQ3ZAC5_9ACTN</name>
<dbReference type="RefSeq" id="WP_203734612.1">
    <property type="nucleotide sequence ID" value="NZ_BAAATX010000019.1"/>
</dbReference>
<keyword evidence="2" id="KW-1185">Reference proteome</keyword>
<reference evidence="1 2" key="1">
    <citation type="submission" date="2021-01" db="EMBL/GenBank/DDBJ databases">
        <title>Whole genome shotgun sequence of Actinoplanes durhamensis NBRC 14914.</title>
        <authorList>
            <person name="Komaki H."/>
            <person name="Tamura T."/>
        </authorList>
    </citation>
    <scope>NUCLEOTIDE SEQUENCE [LARGE SCALE GENOMIC DNA]</scope>
    <source>
        <strain evidence="1 2">NBRC 14914</strain>
    </source>
</reference>
<proteinExistence type="predicted"/>
<organism evidence="1 2">
    <name type="scientific">Paractinoplanes durhamensis</name>
    <dbReference type="NCBI Taxonomy" id="113563"/>
    <lineage>
        <taxon>Bacteria</taxon>
        <taxon>Bacillati</taxon>
        <taxon>Actinomycetota</taxon>
        <taxon>Actinomycetes</taxon>
        <taxon>Micromonosporales</taxon>
        <taxon>Micromonosporaceae</taxon>
        <taxon>Paractinoplanes</taxon>
    </lineage>
</organism>